<dbReference type="Pfam" id="PF13274">
    <property type="entry name" value="SocA_Panacea"/>
    <property type="match status" value="1"/>
</dbReference>
<reference evidence="2" key="1">
    <citation type="submission" date="2022-01" db="EMBL/GenBank/DDBJ databases">
        <title>Collection of gut derived symbiotic bacterial strains cultured from healthy donors.</title>
        <authorList>
            <person name="Lin H."/>
            <person name="Kohout C."/>
            <person name="Waligurski E."/>
            <person name="Pamer E.G."/>
        </authorList>
    </citation>
    <scope>NUCLEOTIDE SEQUENCE</scope>
    <source>
        <strain evidence="2">DFI.6.55</strain>
    </source>
</reference>
<protein>
    <submittedName>
        <fullName evidence="2">DUF4065 domain-containing protein</fullName>
    </submittedName>
</protein>
<dbReference type="AlphaFoldDB" id="A0AAW5BZD9"/>
<name>A0AAW5BZD9_9FIRM</name>
<sequence>MLYNASDIAKYIISYCSSKNMPISNLKLQKVLYFTWVDYYRETGTALFLDDICAWQLGPVVPDVYYDYCSYGGRPIYLTYNGIEDEISERDEAILNKIIERYLDTPASTLVNRTHRPGTAWDCIYDGGAGNRDVIPFSLIRDKECRR</sequence>
<accession>A0AAW5BZD9</accession>
<dbReference type="RefSeq" id="WP_227117110.1">
    <property type="nucleotide sequence ID" value="NZ_JAJCID010000038.1"/>
</dbReference>
<dbReference type="InterPro" id="IPR025272">
    <property type="entry name" value="SocA_Panacea"/>
</dbReference>
<evidence type="ECO:0000259" key="1">
    <source>
        <dbReference type="Pfam" id="PF13274"/>
    </source>
</evidence>
<proteinExistence type="predicted"/>
<evidence type="ECO:0000313" key="2">
    <source>
        <dbReference type="EMBL" id="MCG4749510.1"/>
    </source>
</evidence>
<evidence type="ECO:0000313" key="3">
    <source>
        <dbReference type="Proteomes" id="UP001299608"/>
    </source>
</evidence>
<dbReference type="Proteomes" id="UP001299608">
    <property type="component" value="Unassembled WGS sequence"/>
</dbReference>
<dbReference type="EMBL" id="JAKNGE010000075">
    <property type="protein sequence ID" value="MCG4749510.1"/>
    <property type="molecule type" value="Genomic_DNA"/>
</dbReference>
<feature type="domain" description="Antitoxin SocA-like Panacea" evidence="1">
    <location>
        <begin position="28"/>
        <end position="121"/>
    </location>
</feature>
<organism evidence="2 3">
    <name type="scientific">Enterocloster aldenensis</name>
    <dbReference type="NCBI Taxonomy" id="358742"/>
    <lineage>
        <taxon>Bacteria</taxon>
        <taxon>Bacillati</taxon>
        <taxon>Bacillota</taxon>
        <taxon>Clostridia</taxon>
        <taxon>Lachnospirales</taxon>
        <taxon>Lachnospiraceae</taxon>
        <taxon>Enterocloster</taxon>
    </lineage>
</organism>
<gene>
    <name evidence="2" type="ORF">L0N08_29360</name>
</gene>
<comment type="caution">
    <text evidence="2">The sequence shown here is derived from an EMBL/GenBank/DDBJ whole genome shotgun (WGS) entry which is preliminary data.</text>
</comment>